<sequence length="185" mass="20279">MPVATTNTQGTDTQGSTTENKSKVGISIAIVGAMVVIIIVVVRYMNRVRPIVTAPASVSNHRRREEESIQKEIRTSLLDSLPVMRYNTGLLPKQQRHGHANESAWNTYSPRRQLQPAIKGEKKRTIQTEAAVMGSTNECKSKGSALQTGGQSGSSIDPATCSICIESFAENENRFLDQLDFFVKA</sequence>
<organism evidence="2 3">
    <name type="scientific">Pseudogymnoascus verrucosus</name>
    <dbReference type="NCBI Taxonomy" id="342668"/>
    <lineage>
        <taxon>Eukaryota</taxon>
        <taxon>Fungi</taxon>
        <taxon>Dikarya</taxon>
        <taxon>Ascomycota</taxon>
        <taxon>Pezizomycotina</taxon>
        <taxon>Leotiomycetes</taxon>
        <taxon>Thelebolales</taxon>
        <taxon>Thelebolaceae</taxon>
        <taxon>Pseudogymnoascus</taxon>
    </lineage>
</organism>
<evidence type="ECO:0000313" key="3">
    <source>
        <dbReference type="Proteomes" id="UP000091956"/>
    </source>
</evidence>
<dbReference type="GeneID" id="28842031"/>
<dbReference type="EMBL" id="KV460253">
    <property type="protein sequence ID" value="OBT93488.1"/>
    <property type="molecule type" value="Genomic_DNA"/>
</dbReference>
<proteinExistence type="predicted"/>
<keyword evidence="1" id="KW-1133">Transmembrane helix</keyword>
<dbReference type="OrthoDB" id="8062037at2759"/>
<keyword evidence="1" id="KW-0812">Transmembrane</keyword>
<accession>A0A1B8GCB8</accession>
<dbReference type="RefSeq" id="XP_018127221.1">
    <property type="nucleotide sequence ID" value="XM_018278066.1"/>
</dbReference>
<gene>
    <name evidence="2" type="ORF">VE01_08645</name>
</gene>
<evidence type="ECO:0000313" key="2">
    <source>
        <dbReference type="EMBL" id="OBT93488.1"/>
    </source>
</evidence>
<keyword evidence="3" id="KW-1185">Reference proteome</keyword>
<dbReference type="AlphaFoldDB" id="A0A1B8GCB8"/>
<reference evidence="3" key="2">
    <citation type="journal article" date="2018" name="Nat. Commun.">
        <title>Extreme sensitivity to ultraviolet light in the fungal pathogen causing white-nose syndrome of bats.</title>
        <authorList>
            <person name="Palmer J.M."/>
            <person name="Drees K.P."/>
            <person name="Foster J.T."/>
            <person name="Lindner D.L."/>
        </authorList>
    </citation>
    <scope>NUCLEOTIDE SEQUENCE [LARGE SCALE GENOMIC DNA]</scope>
    <source>
        <strain evidence="3">UAMH 10579</strain>
    </source>
</reference>
<evidence type="ECO:0000256" key="1">
    <source>
        <dbReference type="SAM" id="Phobius"/>
    </source>
</evidence>
<keyword evidence="1" id="KW-0472">Membrane</keyword>
<protein>
    <submittedName>
        <fullName evidence="2">Uncharacterized protein</fullName>
    </submittedName>
</protein>
<name>A0A1B8GCB8_9PEZI</name>
<reference evidence="2 3" key="1">
    <citation type="submission" date="2016-03" db="EMBL/GenBank/DDBJ databases">
        <title>Comparative genomics of Pseudogymnoascus destructans, the fungus causing white-nose syndrome of bats.</title>
        <authorList>
            <person name="Palmer J.M."/>
            <person name="Drees K.P."/>
            <person name="Foster J.T."/>
            <person name="Lindner D.L."/>
        </authorList>
    </citation>
    <scope>NUCLEOTIDE SEQUENCE [LARGE SCALE GENOMIC DNA]</scope>
    <source>
        <strain evidence="2 3">UAMH 10579</strain>
    </source>
</reference>
<feature type="transmembrane region" description="Helical" evidence="1">
    <location>
        <begin position="24"/>
        <end position="42"/>
    </location>
</feature>
<dbReference type="Proteomes" id="UP000091956">
    <property type="component" value="Unassembled WGS sequence"/>
</dbReference>